<dbReference type="EMBL" id="JAATIT010000001">
    <property type="protein sequence ID" value="NJB88728.1"/>
    <property type="molecule type" value="Genomic_DNA"/>
</dbReference>
<feature type="transmembrane region" description="Helical" evidence="1">
    <location>
        <begin position="12"/>
        <end position="35"/>
    </location>
</feature>
<feature type="transmembrane region" description="Helical" evidence="1">
    <location>
        <begin position="47"/>
        <end position="69"/>
    </location>
</feature>
<feature type="transmembrane region" description="Helical" evidence="1">
    <location>
        <begin position="127"/>
        <end position="146"/>
    </location>
</feature>
<evidence type="ECO:0000313" key="2">
    <source>
        <dbReference type="EMBL" id="NJB88728.1"/>
    </source>
</evidence>
<dbReference type="Proteomes" id="UP000535078">
    <property type="component" value="Unassembled WGS sequence"/>
</dbReference>
<keyword evidence="3" id="KW-1185">Reference proteome</keyword>
<name>A0A7X6B8T1_9SPHN</name>
<feature type="transmembrane region" description="Helical" evidence="1">
    <location>
        <begin position="192"/>
        <end position="209"/>
    </location>
</feature>
<evidence type="ECO:0000313" key="3">
    <source>
        <dbReference type="Proteomes" id="UP000535078"/>
    </source>
</evidence>
<dbReference type="RefSeq" id="WP_167919648.1">
    <property type="nucleotide sequence ID" value="NZ_JAATIT010000001.1"/>
</dbReference>
<accession>A0A7X6B8T1</accession>
<protein>
    <submittedName>
        <fullName evidence="2">Uncharacterized protein</fullName>
    </submittedName>
</protein>
<sequence>MTTEVHGLSRRKMALQALIGALAGGGGMFALMWLLKGETLDWQPSQIILAGVGLIYVLMGLFVGLGVLAPRAFGQRMLNVADAEEIVEERANMGSSALSCILIGSALALLAYATVDGANAPVTAATAFWLVLALLAIGSAIMLPMWRNFDELWRRLTIDASAIAGNILLALCVIWGGGAAAGLVAGPHPLDLVSAAFGIFLLATFIAVGRRGMMTPP</sequence>
<dbReference type="AlphaFoldDB" id="A0A7X6B8T1"/>
<reference evidence="2 3" key="1">
    <citation type="submission" date="2020-03" db="EMBL/GenBank/DDBJ databases">
        <title>Genomic Encyclopedia of Type Strains, Phase IV (KMG-IV): sequencing the most valuable type-strain genomes for metagenomic binning, comparative biology and taxonomic classification.</title>
        <authorList>
            <person name="Goeker M."/>
        </authorList>
    </citation>
    <scope>NUCLEOTIDE SEQUENCE [LARGE SCALE GENOMIC DNA]</scope>
    <source>
        <strain evidence="2 3">DSM 25229</strain>
    </source>
</reference>
<feature type="transmembrane region" description="Helical" evidence="1">
    <location>
        <begin position="167"/>
        <end position="186"/>
    </location>
</feature>
<keyword evidence="1" id="KW-0812">Transmembrane</keyword>
<gene>
    <name evidence="2" type="ORF">GGR90_000880</name>
</gene>
<organism evidence="2 3">
    <name type="scientific">Sphingopyxis italica</name>
    <dbReference type="NCBI Taxonomy" id="1129133"/>
    <lineage>
        <taxon>Bacteria</taxon>
        <taxon>Pseudomonadati</taxon>
        <taxon>Pseudomonadota</taxon>
        <taxon>Alphaproteobacteria</taxon>
        <taxon>Sphingomonadales</taxon>
        <taxon>Sphingomonadaceae</taxon>
        <taxon>Sphingopyxis</taxon>
    </lineage>
</organism>
<proteinExistence type="predicted"/>
<evidence type="ECO:0000256" key="1">
    <source>
        <dbReference type="SAM" id="Phobius"/>
    </source>
</evidence>
<keyword evidence="1" id="KW-0472">Membrane</keyword>
<comment type="caution">
    <text evidence="2">The sequence shown here is derived from an EMBL/GenBank/DDBJ whole genome shotgun (WGS) entry which is preliminary data.</text>
</comment>
<feature type="transmembrane region" description="Helical" evidence="1">
    <location>
        <begin position="96"/>
        <end position="115"/>
    </location>
</feature>
<keyword evidence="1" id="KW-1133">Transmembrane helix</keyword>